<dbReference type="InterPro" id="IPR011009">
    <property type="entry name" value="Kinase-like_dom_sf"/>
</dbReference>
<evidence type="ECO:0000256" key="5">
    <source>
        <dbReference type="SAM" id="MobiDB-lite"/>
    </source>
</evidence>
<keyword evidence="3 7" id="KW-0418">Kinase</keyword>
<dbReference type="InParanoid" id="A0A165HD13"/>
<protein>
    <submittedName>
        <fullName evidence="7">Kinase-like protein</fullName>
    </submittedName>
</protein>
<evidence type="ECO:0000313" key="7">
    <source>
        <dbReference type="EMBL" id="KZF23324.1"/>
    </source>
</evidence>
<dbReference type="CDD" id="cd00180">
    <property type="entry name" value="PKc"/>
    <property type="match status" value="1"/>
</dbReference>
<dbReference type="InterPro" id="IPR000719">
    <property type="entry name" value="Prot_kinase_dom"/>
</dbReference>
<feature type="compositionally biased region" description="Low complexity" evidence="5">
    <location>
        <begin position="45"/>
        <end position="57"/>
    </location>
</feature>
<dbReference type="EMBL" id="KV407457">
    <property type="protein sequence ID" value="KZF23324.1"/>
    <property type="molecule type" value="Genomic_DNA"/>
</dbReference>
<evidence type="ECO:0000256" key="1">
    <source>
        <dbReference type="ARBA" id="ARBA00022679"/>
    </source>
</evidence>
<sequence length="596" mass="66409">MQSPPIWRWPLSPASPQSSPPKPSLYHAVSMLNLHSGSTWQWPNSPTSPRSPPLTSRCATPVLASRNPWSKSPSPPLSPLAAIDEGLKKTPTQSPSTSRTATPIAPQPIHPPCPIPRTPFQQIPPSPAPSCFQLSPTPTPYAQRQQEIASPVSLAEGILTPALIAELKLSFPSLLSRQGWDRPTAQICYIWALRNPRTALLLYMTENLAAWPVAAIFAPLEDGMLPFSKADLSEVVNDPQEVVNVQWRVMVRLLPVDGEHIDLNKTDALPLQPVKDLKPESVSGEPGMDRVHWLGGPEDRIYARKTIVFTRQAQRTAIASQLRSLKALRHENIVRIRCSYTQTNAYGIITTPVAECDLGEYLQLPLKTIRPELIRGWLADLAGALEHIHSHDIRHQNICPRKIMINGDHIFFGAFGLEPPPLGTESPNPSPSSMDQTKSFTYAAPESVHRQRRSRPADIFSLGAVFLEMMTVIKGQSIETFRSFRQRDGNDSFHANLDKVGLWSQRLESIPRQTRHRRALAIDSMALSFITPMLNLDAAKRPRARLLSSSFAGWNAWRTAPVSGSNHSIEGVFQRTTYNDARRQDFESLDGYYARN</sequence>
<keyword evidence="1" id="KW-0808">Transferase</keyword>
<feature type="region of interest" description="Disordered" evidence="5">
    <location>
        <begin position="1"/>
        <end position="25"/>
    </location>
</feature>
<dbReference type="Proteomes" id="UP000076632">
    <property type="component" value="Unassembled WGS sequence"/>
</dbReference>
<name>A0A165HD13_XYLHT</name>
<dbReference type="RefSeq" id="XP_018188879.1">
    <property type="nucleotide sequence ID" value="XM_018332319.1"/>
</dbReference>
<dbReference type="Pfam" id="PF00069">
    <property type="entry name" value="Pkinase"/>
    <property type="match status" value="1"/>
</dbReference>
<dbReference type="GO" id="GO:0005524">
    <property type="term" value="F:ATP binding"/>
    <property type="evidence" value="ECO:0007669"/>
    <property type="project" value="UniProtKB-KW"/>
</dbReference>
<accession>A0A165HD13</accession>
<dbReference type="PANTHER" id="PTHR11042:SF190">
    <property type="entry name" value="MITOSIS INHIBITOR PROTEIN KINASE MIK1"/>
    <property type="match status" value="1"/>
</dbReference>
<evidence type="ECO:0000259" key="6">
    <source>
        <dbReference type="PROSITE" id="PS50011"/>
    </source>
</evidence>
<evidence type="ECO:0000256" key="4">
    <source>
        <dbReference type="ARBA" id="ARBA00022840"/>
    </source>
</evidence>
<dbReference type="AlphaFoldDB" id="A0A165HD13"/>
<dbReference type="GeneID" id="28897456"/>
<dbReference type="SUPFAM" id="SSF56112">
    <property type="entry name" value="Protein kinase-like (PK-like)"/>
    <property type="match status" value="1"/>
</dbReference>
<feature type="region of interest" description="Disordered" evidence="5">
    <location>
        <begin position="126"/>
        <end position="145"/>
    </location>
</feature>
<dbReference type="GO" id="GO:0005737">
    <property type="term" value="C:cytoplasm"/>
    <property type="evidence" value="ECO:0007669"/>
    <property type="project" value="TreeGrafter"/>
</dbReference>
<feature type="domain" description="Protein kinase" evidence="6">
    <location>
        <begin position="277"/>
        <end position="558"/>
    </location>
</feature>
<dbReference type="SMART" id="SM00220">
    <property type="entry name" value="S_TKc"/>
    <property type="match status" value="1"/>
</dbReference>
<evidence type="ECO:0000256" key="3">
    <source>
        <dbReference type="ARBA" id="ARBA00022777"/>
    </source>
</evidence>
<reference evidence="7 8" key="1">
    <citation type="journal article" date="2016" name="Fungal Biol.">
        <title>The genome of Xylona heveae provides a window into fungal endophytism.</title>
        <authorList>
            <person name="Gazis R."/>
            <person name="Kuo A."/>
            <person name="Riley R."/>
            <person name="LaButti K."/>
            <person name="Lipzen A."/>
            <person name="Lin J."/>
            <person name="Amirebrahimi M."/>
            <person name="Hesse C.N."/>
            <person name="Spatafora J.W."/>
            <person name="Henrissat B."/>
            <person name="Hainaut M."/>
            <person name="Grigoriev I.V."/>
            <person name="Hibbett D.S."/>
        </authorList>
    </citation>
    <scope>NUCLEOTIDE SEQUENCE [LARGE SCALE GENOMIC DNA]</scope>
    <source>
        <strain evidence="7 8">TC161</strain>
    </source>
</reference>
<dbReference type="GO" id="GO:0004672">
    <property type="term" value="F:protein kinase activity"/>
    <property type="evidence" value="ECO:0007669"/>
    <property type="project" value="InterPro"/>
</dbReference>
<dbReference type="GO" id="GO:0110031">
    <property type="term" value="P:negative regulation of G2/MI transition of meiotic cell cycle"/>
    <property type="evidence" value="ECO:0007669"/>
    <property type="project" value="TreeGrafter"/>
</dbReference>
<feature type="compositionally biased region" description="Polar residues" evidence="5">
    <location>
        <begin position="132"/>
        <end position="145"/>
    </location>
</feature>
<dbReference type="STRING" id="1328760.A0A165HD13"/>
<proteinExistence type="predicted"/>
<dbReference type="GO" id="GO:0005634">
    <property type="term" value="C:nucleus"/>
    <property type="evidence" value="ECO:0007669"/>
    <property type="project" value="TreeGrafter"/>
</dbReference>
<keyword evidence="8" id="KW-1185">Reference proteome</keyword>
<dbReference type="InterPro" id="IPR050339">
    <property type="entry name" value="CC_SR_Kinase"/>
</dbReference>
<feature type="region of interest" description="Disordered" evidence="5">
    <location>
        <begin position="37"/>
        <end position="109"/>
    </location>
</feature>
<keyword evidence="2" id="KW-0547">Nucleotide-binding</keyword>
<organism evidence="7 8">
    <name type="scientific">Xylona heveae (strain CBS 132557 / TC161)</name>
    <dbReference type="NCBI Taxonomy" id="1328760"/>
    <lineage>
        <taxon>Eukaryota</taxon>
        <taxon>Fungi</taxon>
        <taxon>Dikarya</taxon>
        <taxon>Ascomycota</taxon>
        <taxon>Pezizomycotina</taxon>
        <taxon>Xylonomycetes</taxon>
        <taxon>Xylonales</taxon>
        <taxon>Xylonaceae</taxon>
        <taxon>Xylona</taxon>
    </lineage>
</organism>
<dbReference type="OMA" id="HTISMVN"/>
<dbReference type="Gene3D" id="1.10.510.10">
    <property type="entry name" value="Transferase(Phosphotransferase) domain 1"/>
    <property type="match status" value="1"/>
</dbReference>
<dbReference type="OrthoDB" id="4062651at2759"/>
<dbReference type="PROSITE" id="PS50011">
    <property type="entry name" value="PROTEIN_KINASE_DOM"/>
    <property type="match status" value="1"/>
</dbReference>
<gene>
    <name evidence="7" type="ORF">L228DRAFT_246082</name>
</gene>
<evidence type="ECO:0000313" key="8">
    <source>
        <dbReference type="Proteomes" id="UP000076632"/>
    </source>
</evidence>
<evidence type="ECO:0000256" key="2">
    <source>
        <dbReference type="ARBA" id="ARBA00022741"/>
    </source>
</evidence>
<keyword evidence="4" id="KW-0067">ATP-binding</keyword>
<feature type="compositionally biased region" description="Polar residues" evidence="5">
    <location>
        <begin position="90"/>
        <end position="101"/>
    </location>
</feature>
<dbReference type="PANTHER" id="PTHR11042">
    <property type="entry name" value="EUKARYOTIC TRANSLATION INITIATION FACTOR 2-ALPHA KINASE EIF2-ALPHA KINASE -RELATED"/>
    <property type="match status" value="1"/>
</dbReference>